<dbReference type="GO" id="GO:0003700">
    <property type="term" value="F:DNA-binding transcription factor activity"/>
    <property type="evidence" value="ECO:0007669"/>
    <property type="project" value="TreeGrafter"/>
</dbReference>
<dbReference type="InterPro" id="IPR036390">
    <property type="entry name" value="WH_DNA-bd_sf"/>
</dbReference>
<organism evidence="6 7">
    <name type="scientific">Bradyrhizobium uaiense</name>
    <dbReference type="NCBI Taxonomy" id="2594946"/>
    <lineage>
        <taxon>Bacteria</taxon>
        <taxon>Pseudomonadati</taxon>
        <taxon>Pseudomonadota</taxon>
        <taxon>Alphaproteobacteria</taxon>
        <taxon>Hyphomicrobiales</taxon>
        <taxon>Nitrobacteraceae</taxon>
        <taxon>Bradyrhizobium</taxon>
    </lineage>
</organism>
<dbReference type="AlphaFoldDB" id="A0A6P1BKA3"/>
<dbReference type="PROSITE" id="PS51077">
    <property type="entry name" value="HTH_ICLR"/>
    <property type="match status" value="1"/>
</dbReference>
<dbReference type="RefSeq" id="WP_163157174.1">
    <property type="nucleotide sequence ID" value="NZ_VKHP01000100.1"/>
</dbReference>
<reference evidence="6 7" key="1">
    <citation type="journal article" date="2020" name="Arch. Microbiol.">
        <title>Bradyrhizobium uaiense sp. nov., a new highly efficient cowpea symbiont.</title>
        <authorList>
            <person name="Cabral Michel D."/>
            <person name="Azarias Guimaraes A."/>
            <person name="Martins da Costa E."/>
            <person name="Soares de Carvalho T."/>
            <person name="Balsanelli E."/>
            <person name="Willems A."/>
            <person name="Maltempi de Souza E."/>
            <person name="de Souza Moreira F.M."/>
        </authorList>
    </citation>
    <scope>NUCLEOTIDE SEQUENCE [LARGE SCALE GENOMIC DNA]</scope>
    <source>
        <strain evidence="6 7">UFLA 03-164</strain>
    </source>
</reference>
<dbReference type="InterPro" id="IPR036388">
    <property type="entry name" value="WH-like_DNA-bd_sf"/>
</dbReference>
<dbReference type="SUPFAM" id="SSF46785">
    <property type="entry name" value="Winged helix' DNA-binding domain"/>
    <property type="match status" value="1"/>
</dbReference>
<feature type="domain" description="HTH iclR-type" evidence="4">
    <location>
        <begin position="38"/>
        <end position="99"/>
    </location>
</feature>
<dbReference type="InterPro" id="IPR050707">
    <property type="entry name" value="HTH_MetabolicPath_Reg"/>
</dbReference>
<sequence>MKRGNVGGDLRMSGRVRARPAVRPAAASDALDDGRKGVQSVDIAFSILRALESANRPLSLSELAACVEQQSSKVHHYIVSLLRNGMVAQNAAGHYDLGTFALQIGLSALNRLDAVEQSTQAITAFRDETGEAVFVAVWGNRGPTIIRYVEGSHPVTVEVRAGLVLPLLTSATGHVFLSWLPEAKWSSVADWEKELAARGNDHRMSAKAIQTIQRTTREQRLASIDGDLLPRIAAISAPVFGYDGALVCALTVLGWRGELALSPSGGLAQRLLATSTALSRALGFRE</sequence>
<dbReference type="Gene3D" id="3.30.450.40">
    <property type="match status" value="1"/>
</dbReference>
<evidence type="ECO:0000256" key="1">
    <source>
        <dbReference type="ARBA" id="ARBA00023015"/>
    </source>
</evidence>
<dbReference type="Gene3D" id="1.10.10.10">
    <property type="entry name" value="Winged helix-like DNA-binding domain superfamily/Winged helix DNA-binding domain"/>
    <property type="match status" value="1"/>
</dbReference>
<dbReference type="EMBL" id="VKHP01000100">
    <property type="protein sequence ID" value="NEU98653.1"/>
    <property type="molecule type" value="Genomic_DNA"/>
</dbReference>
<evidence type="ECO:0000313" key="6">
    <source>
        <dbReference type="EMBL" id="NEU98653.1"/>
    </source>
</evidence>
<dbReference type="PANTHER" id="PTHR30136">
    <property type="entry name" value="HELIX-TURN-HELIX TRANSCRIPTIONAL REGULATOR, ICLR FAMILY"/>
    <property type="match status" value="1"/>
</dbReference>
<dbReference type="InterPro" id="IPR029016">
    <property type="entry name" value="GAF-like_dom_sf"/>
</dbReference>
<evidence type="ECO:0000256" key="2">
    <source>
        <dbReference type="ARBA" id="ARBA00023125"/>
    </source>
</evidence>
<proteinExistence type="predicted"/>
<dbReference type="InterPro" id="IPR005471">
    <property type="entry name" value="Tscrpt_reg_IclR_N"/>
</dbReference>
<feature type="domain" description="IclR-ED" evidence="5">
    <location>
        <begin position="100"/>
        <end position="284"/>
    </location>
</feature>
<keyword evidence="3" id="KW-0804">Transcription</keyword>
<dbReference type="GO" id="GO:0045892">
    <property type="term" value="P:negative regulation of DNA-templated transcription"/>
    <property type="evidence" value="ECO:0007669"/>
    <property type="project" value="TreeGrafter"/>
</dbReference>
<dbReference type="Pfam" id="PF01614">
    <property type="entry name" value="IclR_C"/>
    <property type="match status" value="1"/>
</dbReference>
<protein>
    <submittedName>
        <fullName evidence="6">IclR family transcriptional regulator</fullName>
    </submittedName>
</protein>
<dbReference type="InterPro" id="IPR014757">
    <property type="entry name" value="Tscrpt_reg_IclR_C"/>
</dbReference>
<evidence type="ECO:0000313" key="7">
    <source>
        <dbReference type="Proteomes" id="UP000468531"/>
    </source>
</evidence>
<accession>A0A6P1BKA3</accession>
<evidence type="ECO:0000256" key="3">
    <source>
        <dbReference type="ARBA" id="ARBA00023163"/>
    </source>
</evidence>
<dbReference type="GO" id="GO:0003677">
    <property type="term" value="F:DNA binding"/>
    <property type="evidence" value="ECO:0007669"/>
    <property type="project" value="UniProtKB-KW"/>
</dbReference>
<keyword evidence="7" id="KW-1185">Reference proteome</keyword>
<evidence type="ECO:0000259" key="4">
    <source>
        <dbReference type="PROSITE" id="PS51077"/>
    </source>
</evidence>
<dbReference type="Proteomes" id="UP000468531">
    <property type="component" value="Unassembled WGS sequence"/>
</dbReference>
<gene>
    <name evidence="6" type="ORF">FNJ47_23195</name>
</gene>
<keyword evidence="2" id="KW-0238">DNA-binding</keyword>
<name>A0A6P1BKA3_9BRAD</name>
<dbReference type="Pfam" id="PF09339">
    <property type="entry name" value="HTH_IclR"/>
    <property type="match status" value="1"/>
</dbReference>
<dbReference type="PANTHER" id="PTHR30136:SF8">
    <property type="entry name" value="TRANSCRIPTIONAL REGULATORY PROTEIN"/>
    <property type="match status" value="1"/>
</dbReference>
<dbReference type="PROSITE" id="PS51078">
    <property type="entry name" value="ICLR_ED"/>
    <property type="match status" value="1"/>
</dbReference>
<dbReference type="SMART" id="SM00346">
    <property type="entry name" value="HTH_ICLR"/>
    <property type="match status" value="1"/>
</dbReference>
<evidence type="ECO:0000259" key="5">
    <source>
        <dbReference type="PROSITE" id="PS51078"/>
    </source>
</evidence>
<dbReference type="SUPFAM" id="SSF55781">
    <property type="entry name" value="GAF domain-like"/>
    <property type="match status" value="1"/>
</dbReference>
<keyword evidence="1" id="KW-0805">Transcription regulation</keyword>
<comment type="caution">
    <text evidence="6">The sequence shown here is derived from an EMBL/GenBank/DDBJ whole genome shotgun (WGS) entry which is preliminary data.</text>
</comment>